<evidence type="ECO:0000313" key="6">
    <source>
        <dbReference type="EMBL" id="MBP2189844.1"/>
    </source>
</evidence>
<reference evidence="6 7" key="1">
    <citation type="submission" date="2021-03" db="EMBL/GenBank/DDBJ databases">
        <title>Sequencing the genomes of 1000 actinobacteria strains.</title>
        <authorList>
            <person name="Klenk H.-P."/>
        </authorList>
    </citation>
    <scope>NUCLEOTIDE SEQUENCE [LARGE SCALE GENOMIC DNA]</scope>
    <source>
        <strain evidence="6 7">DSM 45516</strain>
    </source>
</reference>
<evidence type="ECO:0000313" key="7">
    <source>
        <dbReference type="Proteomes" id="UP001519325"/>
    </source>
</evidence>
<dbReference type="Proteomes" id="UP001519325">
    <property type="component" value="Unassembled WGS sequence"/>
</dbReference>
<sequence length="153" mass="16107">MRKSLVILLLGLAVAACGTDSGDEHAGHTSTPPVTSGGSETPVPQGGAVTVTNADNGQERKLNTGQRLVVRLPSNPSTGYGWQVTGLDQNVVKQAGDREYVSDQPVMPGTPGTEVWTFTGDAAGSTQLKMEYKRPWEQGVEPAETFTVVLVVV</sequence>
<dbReference type="InterPro" id="IPR036331">
    <property type="entry name" value="Chagasin-like_sf"/>
</dbReference>
<dbReference type="Pfam" id="PF09394">
    <property type="entry name" value="Inhibitor_I42"/>
    <property type="match status" value="1"/>
</dbReference>
<feature type="region of interest" description="Disordered" evidence="3">
    <location>
        <begin position="20"/>
        <end position="47"/>
    </location>
</feature>
<dbReference type="InterPro" id="IPR018990">
    <property type="entry name" value="Prot_inh_I42_chagasin"/>
</dbReference>
<feature type="signal peptide" evidence="4">
    <location>
        <begin position="1"/>
        <end position="18"/>
    </location>
</feature>
<feature type="domain" description="Proteinase inhibitor I42 chagasin" evidence="5">
    <location>
        <begin position="62"/>
        <end position="148"/>
    </location>
</feature>
<evidence type="ECO:0000256" key="4">
    <source>
        <dbReference type="SAM" id="SignalP"/>
    </source>
</evidence>
<keyword evidence="2" id="KW-0789">Thiol protease inhibitor</keyword>
<comment type="caution">
    <text evidence="6">The sequence shown here is derived from an EMBL/GenBank/DDBJ whole genome shotgun (WGS) entry which is preliminary data.</text>
</comment>
<dbReference type="SUPFAM" id="SSF141066">
    <property type="entry name" value="ICP-like"/>
    <property type="match status" value="1"/>
</dbReference>
<dbReference type="RefSeq" id="WP_209889118.1">
    <property type="nucleotide sequence ID" value="NZ_JAGGMR010000001.1"/>
</dbReference>
<protein>
    <submittedName>
        <fullName evidence="6">Inhibitor of cysteine peptidase</fullName>
    </submittedName>
</protein>
<dbReference type="InterPro" id="IPR052781">
    <property type="entry name" value="Cys_protease_inhibitor_I42"/>
</dbReference>
<organism evidence="6 7">
    <name type="scientific">Nocardia goodfellowii</name>
    <dbReference type="NCBI Taxonomy" id="882446"/>
    <lineage>
        <taxon>Bacteria</taxon>
        <taxon>Bacillati</taxon>
        <taxon>Actinomycetota</taxon>
        <taxon>Actinomycetes</taxon>
        <taxon>Mycobacteriales</taxon>
        <taxon>Nocardiaceae</taxon>
        <taxon>Nocardia</taxon>
    </lineage>
</organism>
<dbReference type="PANTHER" id="PTHR36530:SF1">
    <property type="entry name" value="AMOEBIASIN-1"/>
    <property type="match status" value="1"/>
</dbReference>
<proteinExistence type="predicted"/>
<gene>
    <name evidence="6" type="ORF">BJ987_002745</name>
</gene>
<keyword evidence="4" id="KW-0732">Signal</keyword>
<evidence type="ECO:0000259" key="5">
    <source>
        <dbReference type="Pfam" id="PF09394"/>
    </source>
</evidence>
<name>A0ABS4QDT5_9NOCA</name>
<feature type="compositionally biased region" description="Polar residues" evidence="3">
    <location>
        <begin position="28"/>
        <end position="39"/>
    </location>
</feature>
<keyword evidence="7" id="KW-1185">Reference proteome</keyword>
<dbReference type="PANTHER" id="PTHR36530">
    <property type="entry name" value="INHIBITOR OF CYSTEINE PEPTIDASE"/>
    <property type="match status" value="1"/>
</dbReference>
<evidence type="ECO:0000256" key="1">
    <source>
        <dbReference type="ARBA" id="ARBA00022690"/>
    </source>
</evidence>
<feature type="chain" id="PRO_5046937018" evidence="4">
    <location>
        <begin position="19"/>
        <end position="153"/>
    </location>
</feature>
<dbReference type="PROSITE" id="PS51257">
    <property type="entry name" value="PROKAR_LIPOPROTEIN"/>
    <property type="match status" value="1"/>
</dbReference>
<evidence type="ECO:0000256" key="3">
    <source>
        <dbReference type="SAM" id="MobiDB-lite"/>
    </source>
</evidence>
<accession>A0ABS4QDT5</accession>
<dbReference type="EMBL" id="JAGGMR010000001">
    <property type="protein sequence ID" value="MBP2189844.1"/>
    <property type="molecule type" value="Genomic_DNA"/>
</dbReference>
<dbReference type="Gene3D" id="2.60.40.2020">
    <property type="match status" value="1"/>
</dbReference>
<keyword evidence="1" id="KW-0646">Protease inhibitor</keyword>
<evidence type="ECO:0000256" key="2">
    <source>
        <dbReference type="ARBA" id="ARBA00022704"/>
    </source>
</evidence>